<dbReference type="GO" id="GO:0016020">
    <property type="term" value="C:membrane"/>
    <property type="evidence" value="ECO:0007669"/>
    <property type="project" value="UniProtKB-SubCell"/>
</dbReference>
<feature type="transmembrane region" description="Helical" evidence="6">
    <location>
        <begin position="275"/>
        <end position="293"/>
    </location>
</feature>
<evidence type="ECO:0000256" key="5">
    <source>
        <dbReference type="ARBA" id="ARBA00023136"/>
    </source>
</evidence>
<dbReference type="EMBL" id="JAEDAK010000004">
    <property type="protein sequence ID" value="MBH9576838.1"/>
    <property type="molecule type" value="Genomic_DNA"/>
</dbReference>
<feature type="transmembrane region" description="Helical" evidence="6">
    <location>
        <begin position="218"/>
        <end position="241"/>
    </location>
</feature>
<keyword evidence="4 6" id="KW-1133">Transmembrane helix</keyword>
<comment type="caution">
    <text evidence="8">The sequence shown here is derived from an EMBL/GenBank/DDBJ whole genome shotgun (WGS) entry which is preliminary data.</text>
</comment>
<dbReference type="AlphaFoldDB" id="A0A931J321"/>
<feature type="transmembrane region" description="Helical" evidence="6">
    <location>
        <begin position="99"/>
        <end position="119"/>
    </location>
</feature>
<feature type="transmembrane region" description="Helical" evidence="6">
    <location>
        <begin position="37"/>
        <end position="59"/>
    </location>
</feature>
<evidence type="ECO:0000256" key="3">
    <source>
        <dbReference type="ARBA" id="ARBA00022692"/>
    </source>
</evidence>
<evidence type="ECO:0000313" key="8">
    <source>
        <dbReference type="EMBL" id="MBH9576838.1"/>
    </source>
</evidence>
<organism evidence="8 9">
    <name type="scientific">Inhella proteolytica</name>
    <dbReference type="NCBI Taxonomy" id="2795029"/>
    <lineage>
        <taxon>Bacteria</taxon>
        <taxon>Pseudomonadati</taxon>
        <taxon>Pseudomonadota</taxon>
        <taxon>Betaproteobacteria</taxon>
        <taxon>Burkholderiales</taxon>
        <taxon>Sphaerotilaceae</taxon>
        <taxon>Inhella</taxon>
    </lineage>
</organism>
<comment type="subcellular location">
    <subcellularLocation>
        <location evidence="1">Membrane</location>
        <topology evidence="1">Multi-pass membrane protein</topology>
    </subcellularLocation>
</comment>
<keyword evidence="9" id="KW-1185">Reference proteome</keyword>
<feature type="transmembrane region" description="Helical" evidence="6">
    <location>
        <begin position="71"/>
        <end position="93"/>
    </location>
</feature>
<feature type="domain" description="EamA" evidence="7">
    <location>
        <begin position="10"/>
        <end position="141"/>
    </location>
</feature>
<keyword evidence="3 6" id="KW-0812">Transmembrane</keyword>
<dbReference type="SUPFAM" id="SSF103481">
    <property type="entry name" value="Multidrug resistance efflux transporter EmrE"/>
    <property type="match status" value="2"/>
</dbReference>
<dbReference type="Pfam" id="PF00892">
    <property type="entry name" value="EamA"/>
    <property type="match status" value="2"/>
</dbReference>
<evidence type="ECO:0000256" key="6">
    <source>
        <dbReference type="SAM" id="Phobius"/>
    </source>
</evidence>
<dbReference type="InterPro" id="IPR000620">
    <property type="entry name" value="EamA_dom"/>
</dbReference>
<dbReference type="InterPro" id="IPR037185">
    <property type="entry name" value="EmrE-like"/>
</dbReference>
<proteinExistence type="inferred from homology"/>
<feature type="transmembrane region" description="Helical" evidence="6">
    <location>
        <begin position="253"/>
        <end position="269"/>
    </location>
</feature>
<comment type="similarity">
    <text evidence="2">Belongs to the EamA transporter family.</text>
</comment>
<evidence type="ECO:0000256" key="2">
    <source>
        <dbReference type="ARBA" id="ARBA00007362"/>
    </source>
</evidence>
<feature type="transmembrane region" description="Helical" evidence="6">
    <location>
        <begin position="150"/>
        <end position="173"/>
    </location>
</feature>
<evidence type="ECO:0000313" key="9">
    <source>
        <dbReference type="Proteomes" id="UP000613266"/>
    </source>
</evidence>
<feature type="transmembrane region" description="Helical" evidence="6">
    <location>
        <begin position="185"/>
        <end position="212"/>
    </location>
</feature>
<accession>A0A931J321</accession>
<dbReference type="PANTHER" id="PTHR32322">
    <property type="entry name" value="INNER MEMBRANE TRANSPORTER"/>
    <property type="match status" value="1"/>
</dbReference>
<feature type="domain" description="EamA" evidence="7">
    <location>
        <begin position="157"/>
        <end position="290"/>
    </location>
</feature>
<feature type="transmembrane region" description="Helical" evidence="6">
    <location>
        <begin position="126"/>
        <end position="144"/>
    </location>
</feature>
<evidence type="ECO:0000256" key="1">
    <source>
        <dbReference type="ARBA" id="ARBA00004141"/>
    </source>
</evidence>
<dbReference type="InterPro" id="IPR050638">
    <property type="entry name" value="AA-Vitamin_Transporters"/>
</dbReference>
<sequence length="306" mass="32038">MMRAMPSLPLLAAVATILVWGLNFPLQKALFGLMGPVAFVGLRYLIAPVCSVLLLCIYFRWNWPRLARADWWKLLPVALIGQALHLVLAAVGLQGSTPFSASVLLACGPVFTLLILRALRVEHLTWAQWLGVAVAAGGALAFTAEKLLAGAWAASAGDGVLLLAAALFSYYSVASKPLIQAHGGVAVLAYGTLLGALPTLAYCTPALATVPWGTLPAWAWAGTLWSVIGGGFIGWLAWGYAGARRGVGRTAPLIYLMPVVAGLASWLFVDEAFTLAKLGSAALILAGVALAQFGSRKPPIDSPPGE</sequence>
<evidence type="ECO:0000259" key="7">
    <source>
        <dbReference type="Pfam" id="PF00892"/>
    </source>
</evidence>
<dbReference type="PANTHER" id="PTHR32322:SF2">
    <property type="entry name" value="EAMA DOMAIN-CONTAINING PROTEIN"/>
    <property type="match status" value="1"/>
</dbReference>
<dbReference type="Proteomes" id="UP000613266">
    <property type="component" value="Unassembled WGS sequence"/>
</dbReference>
<gene>
    <name evidence="8" type="ORF">I7X39_07970</name>
</gene>
<reference evidence="8" key="1">
    <citation type="submission" date="2020-12" db="EMBL/GenBank/DDBJ databases">
        <title>The genome sequence of Inhella sp. 1Y17.</title>
        <authorList>
            <person name="Liu Y."/>
        </authorList>
    </citation>
    <scope>NUCLEOTIDE SEQUENCE</scope>
    <source>
        <strain evidence="8">1Y17</strain>
    </source>
</reference>
<keyword evidence="5 6" id="KW-0472">Membrane</keyword>
<name>A0A931J321_9BURK</name>
<protein>
    <submittedName>
        <fullName evidence="8">DMT family transporter</fullName>
    </submittedName>
</protein>
<evidence type="ECO:0000256" key="4">
    <source>
        <dbReference type="ARBA" id="ARBA00022989"/>
    </source>
</evidence>